<reference evidence="3" key="1">
    <citation type="submission" date="2021-01" db="EMBL/GenBank/DDBJ databases">
        <authorList>
            <person name="Corre E."/>
            <person name="Pelletier E."/>
            <person name="Niang G."/>
            <person name="Scheremetjew M."/>
            <person name="Finn R."/>
            <person name="Kale V."/>
            <person name="Holt S."/>
            <person name="Cochrane G."/>
            <person name="Meng A."/>
            <person name="Brown T."/>
            <person name="Cohen L."/>
        </authorList>
    </citation>
    <scope>NUCLEOTIDE SEQUENCE</scope>
    <source>
        <strain evidence="3">ATCC 50979</strain>
    </source>
</reference>
<name>A0A7S1VGT7_9EUKA</name>
<protein>
    <submittedName>
        <fullName evidence="3">Uncharacterized protein</fullName>
    </submittedName>
</protein>
<feature type="signal peptide" evidence="2">
    <location>
        <begin position="1"/>
        <end position="15"/>
    </location>
</feature>
<evidence type="ECO:0000256" key="1">
    <source>
        <dbReference type="SAM" id="MobiDB-lite"/>
    </source>
</evidence>
<feature type="compositionally biased region" description="Low complexity" evidence="1">
    <location>
        <begin position="102"/>
        <end position="114"/>
    </location>
</feature>
<organism evidence="3">
    <name type="scientific">Sexangularia sp. CB-2014</name>
    <dbReference type="NCBI Taxonomy" id="1486929"/>
    <lineage>
        <taxon>Eukaryota</taxon>
        <taxon>Amoebozoa</taxon>
        <taxon>Tubulinea</taxon>
        <taxon>Elardia</taxon>
        <taxon>Arcellinida</taxon>
        <taxon>Arcellinida incertae sedis</taxon>
        <taxon>Sexangularia</taxon>
    </lineage>
</organism>
<feature type="chain" id="PRO_5030973834" evidence="2">
    <location>
        <begin position="16"/>
        <end position="456"/>
    </location>
</feature>
<proteinExistence type="predicted"/>
<dbReference type="AlphaFoldDB" id="A0A7S1VGT7"/>
<sequence>MFLFLLSLSLALTSSTPTSLQICSSLTDASARALCHSLLLQHTTTNPTKRETTSSPASPSSPSSPASPSSPSAQSPSSQPASDDTASQGPASNPWPDYPFVAAPASGPASGPSPDLAPGAVAAAFAGFIFDEASGDWLQDLEAPATARSYDTIAASDLYDVDASAWQDDDDDAGQFDIVERARVSDVEDAVISLQFAMAALGRARIGIGNLLEAVGVSDGSDFVATGVLGSEREVSVMVDGEAVHVQGLKRVEAAVHRLALILESLRRADDRTVFDGEDSAEATGFGTDLQEAFRDAVAGVAVGETDREVIKQVDNDWSDAAWKALPVTKDEAASRFDKDEVRGAVNAILNLLYDAQARVESIVRARESLLDRFSETPDGADGHTADWRKWADGRDEEGSALLVSDPAEADPRSLLLSLRHLRAELRELRDSYEDIDGANDFIKAEGSFEDVTLSD</sequence>
<evidence type="ECO:0000256" key="2">
    <source>
        <dbReference type="SAM" id="SignalP"/>
    </source>
</evidence>
<keyword evidence="2" id="KW-0732">Signal</keyword>
<evidence type="ECO:0000313" key="3">
    <source>
        <dbReference type="EMBL" id="CAD9299468.1"/>
    </source>
</evidence>
<feature type="compositionally biased region" description="Low complexity" evidence="1">
    <location>
        <begin position="54"/>
        <end position="82"/>
    </location>
</feature>
<dbReference type="EMBL" id="HBGL01009629">
    <property type="protein sequence ID" value="CAD9299468.1"/>
    <property type="molecule type" value="Transcribed_RNA"/>
</dbReference>
<accession>A0A7S1VGT7</accession>
<gene>
    <name evidence="3" type="ORF">SSP0437_LOCUS7480</name>
</gene>
<feature type="region of interest" description="Disordered" evidence="1">
    <location>
        <begin position="42"/>
        <end position="114"/>
    </location>
</feature>